<keyword evidence="3" id="KW-1185">Reference proteome</keyword>
<proteinExistence type="predicted"/>
<gene>
    <name evidence="2" type="ORF">J2S48_000286</name>
</gene>
<dbReference type="EMBL" id="JAVDYE010000001">
    <property type="protein sequence ID" value="MDR7380771.1"/>
    <property type="molecule type" value="Genomic_DNA"/>
</dbReference>
<dbReference type="RefSeq" id="WP_274992341.1">
    <property type="nucleotide sequence ID" value="NZ_JAJQQP010000002.1"/>
</dbReference>
<comment type="caution">
    <text evidence="2">The sequence shown here is derived from an EMBL/GenBank/DDBJ whole genome shotgun (WGS) entry which is preliminary data.</text>
</comment>
<evidence type="ECO:0000313" key="2">
    <source>
        <dbReference type="EMBL" id="MDR7380771.1"/>
    </source>
</evidence>
<evidence type="ECO:0000256" key="1">
    <source>
        <dbReference type="SAM" id="Phobius"/>
    </source>
</evidence>
<organism evidence="2 3">
    <name type="scientific">Promicromonospora iranensis</name>
    <dbReference type="NCBI Taxonomy" id="1105144"/>
    <lineage>
        <taxon>Bacteria</taxon>
        <taxon>Bacillati</taxon>
        <taxon>Actinomycetota</taxon>
        <taxon>Actinomycetes</taxon>
        <taxon>Micrococcales</taxon>
        <taxon>Promicromonosporaceae</taxon>
        <taxon>Promicromonospora</taxon>
    </lineage>
</organism>
<reference evidence="2 3" key="1">
    <citation type="submission" date="2023-07" db="EMBL/GenBank/DDBJ databases">
        <title>Sequencing the genomes of 1000 actinobacteria strains.</title>
        <authorList>
            <person name="Klenk H.-P."/>
        </authorList>
    </citation>
    <scope>NUCLEOTIDE SEQUENCE [LARGE SCALE GENOMIC DNA]</scope>
    <source>
        <strain evidence="2 3">DSM 45554</strain>
    </source>
</reference>
<keyword evidence="1" id="KW-0812">Transmembrane</keyword>
<keyword evidence="1" id="KW-0472">Membrane</keyword>
<accession>A0ABU2CHF7</accession>
<name>A0ABU2CHF7_9MICO</name>
<keyword evidence="1" id="KW-1133">Transmembrane helix</keyword>
<feature type="transmembrane region" description="Helical" evidence="1">
    <location>
        <begin position="44"/>
        <end position="62"/>
    </location>
</feature>
<dbReference type="Proteomes" id="UP001183585">
    <property type="component" value="Unassembled WGS sequence"/>
</dbReference>
<feature type="transmembrane region" description="Helical" evidence="1">
    <location>
        <begin position="19"/>
        <end position="38"/>
    </location>
</feature>
<sequence>MTDATQPAKPWPTTAHRSAGPITLGLGGLILGALLALWGPAVSALAVIIGVVLFLVGLVIFLDGVHKLVKNVDAATQALLERAAPPTP</sequence>
<evidence type="ECO:0000313" key="3">
    <source>
        <dbReference type="Proteomes" id="UP001183585"/>
    </source>
</evidence>
<protein>
    <submittedName>
        <fullName evidence="2">Asparagine N-glycosylation enzyme membrane subunit Stt3</fullName>
    </submittedName>
</protein>